<feature type="transmembrane region" description="Helical" evidence="1">
    <location>
        <begin position="32"/>
        <end position="56"/>
    </location>
</feature>
<sequence>MDKILIAAIFTEAVWETLKMIKKDKYFCFDRIGAIAVAALICIVFDFDVFTMYLGANKIPFVGNILTGILISRGSNFVHDLLGSISSFYQQRKNGNHEQNESTN</sequence>
<dbReference type="EMBL" id="LKHP01000020">
    <property type="protein sequence ID" value="KRQ85933.1"/>
    <property type="molecule type" value="Genomic_DNA"/>
</dbReference>
<keyword evidence="3" id="KW-1185">Reference proteome</keyword>
<name>A0A0R3JUM5_CALMK</name>
<organism evidence="2 3">
    <name type="scientific">Caloramator mitchellensis</name>
    <dbReference type="NCBI Taxonomy" id="908809"/>
    <lineage>
        <taxon>Bacteria</taxon>
        <taxon>Bacillati</taxon>
        <taxon>Bacillota</taxon>
        <taxon>Clostridia</taxon>
        <taxon>Eubacteriales</taxon>
        <taxon>Clostridiaceae</taxon>
        <taxon>Caloramator</taxon>
    </lineage>
</organism>
<evidence type="ECO:0000256" key="1">
    <source>
        <dbReference type="SAM" id="Phobius"/>
    </source>
</evidence>
<keyword evidence="1" id="KW-1133">Transmembrane helix</keyword>
<comment type="caution">
    <text evidence="2">The sequence shown here is derived from an EMBL/GenBank/DDBJ whole genome shotgun (WGS) entry which is preliminary data.</text>
</comment>
<keyword evidence="1" id="KW-0812">Transmembrane</keyword>
<dbReference type="AlphaFoldDB" id="A0A0R3JUM5"/>
<gene>
    <name evidence="2" type="ORF">ABG79_02307</name>
</gene>
<dbReference type="Proteomes" id="UP000052015">
    <property type="component" value="Unassembled WGS sequence"/>
</dbReference>
<dbReference type="RefSeq" id="WP_057979589.1">
    <property type="nucleotide sequence ID" value="NZ_LKHP01000020.1"/>
</dbReference>
<reference evidence="2 3" key="1">
    <citation type="submission" date="2015-09" db="EMBL/GenBank/DDBJ databases">
        <title>Draft genome sequence of a Caloramator mitchellensis, a moderate thermophile from the Great Artesian Basin of Australia.</title>
        <authorList>
            <person name="Patel B.K."/>
        </authorList>
    </citation>
    <scope>NUCLEOTIDE SEQUENCE [LARGE SCALE GENOMIC DNA]</scope>
    <source>
        <strain evidence="2 3">VF08</strain>
    </source>
</reference>
<protein>
    <submittedName>
        <fullName evidence="2">Uncharacterized protein</fullName>
    </submittedName>
</protein>
<keyword evidence="1" id="KW-0472">Membrane</keyword>
<proteinExistence type="predicted"/>
<evidence type="ECO:0000313" key="3">
    <source>
        <dbReference type="Proteomes" id="UP000052015"/>
    </source>
</evidence>
<dbReference type="OrthoDB" id="2085013at2"/>
<evidence type="ECO:0000313" key="2">
    <source>
        <dbReference type="EMBL" id="KRQ85933.1"/>
    </source>
</evidence>
<dbReference type="STRING" id="908809.ABG79_02307"/>
<accession>A0A0R3JUM5</accession>